<evidence type="ECO:0000256" key="1">
    <source>
        <dbReference type="ARBA" id="ARBA00004442"/>
    </source>
</evidence>
<dbReference type="InterPro" id="IPR014941">
    <property type="entry name" value="FimB/Mfa2/Mfa3"/>
</dbReference>
<evidence type="ECO:0000256" key="4">
    <source>
        <dbReference type="ARBA" id="ARBA00023136"/>
    </source>
</evidence>
<dbReference type="GO" id="GO:0009279">
    <property type="term" value="C:cell outer membrane"/>
    <property type="evidence" value="ECO:0007669"/>
    <property type="project" value="UniProtKB-SubCell"/>
</dbReference>
<keyword evidence="7" id="KW-0449">Lipoprotein</keyword>
<dbReference type="AlphaFoldDB" id="A0A015ZFR2"/>
<proteinExistence type="inferred from homology"/>
<protein>
    <submittedName>
        <fullName evidence="8">Fimbrillin-A associated anchor s Mfa1 and Mfa2 family protein</fullName>
    </submittedName>
</protein>
<dbReference type="Pfam" id="PF08842">
    <property type="entry name" value="Mfa2"/>
    <property type="match status" value="1"/>
</dbReference>
<name>A0A015ZFR2_BACFG</name>
<dbReference type="Proteomes" id="UP000022272">
    <property type="component" value="Unassembled WGS sequence"/>
</dbReference>
<evidence type="ECO:0000256" key="7">
    <source>
        <dbReference type="ARBA" id="ARBA00023288"/>
    </source>
</evidence>
<keyword evidence="4" id="KW-0472">Membrane</keyword>
<evidence type="ECO:0000256" key="6">
    <source>
        <dbReference type="ARBA" id="ARBA00023237"/>
    </source>
</evidence>
<evidence type="ECO:0000256" key="2">
    <source>
        <dbReference type="ARBA" id="ARBA00007248"/>
    </source>
</evidence>
<reference evidence="8 9" key="1">
    <citation type="submission" date="2014-02" db="EMBL/GenBank/DDBJ databases">
        <authorList>
            <person name="Sears C."/>
            <person name="Carroll K."/>
            <person name="Sack B.R."/>
            <person name="Qadri F."/>
            <person name="Myers L.L."/>
            <person name="Chung G.-T."/>
            <person name="Escheverria P."/>
            <person name="Fraser C.M."/>
            <person name="Sadzewicz L."/>
            <person name="Shefchek K.A."/>
            <person name="Tallon L."/>
            <person name="Das S.P."/>
            <person name="Daugherty S."/>
            <person name="Mongodin E.F."/>
        </authorList>
    </citation>
    <scope>NUCLEOTIDE SEQUENCE [LARGE SCALE GENOMIC DNA]</scope>
    <source>
        <strain evidence="8 9">2-F-2 #4</strain>
    </source>
</reference>
<sequence length="283" mass="29655">MWVASVVSLSSCVKDDLYNTPHPDKGVVEVTADWTGRSSDAVVPADYILRIGGEEQTVQGETNAFKSLFLPGTQSLLVYHQAEGVTISGTTATVNTLGDGTLNPMPGFLFSASKELDIQKDDTLKVVVPMMQRIRTLALGLNLKPGEELRIGTAAATLTGMASSIDLTTGTVQTTGGKTVVPAFAIGTNDGRTRAAGNPVLAATVRLLGVVSGEKQVLTLVITLVDGYVQTISTDLTELLKNFGHAEMEPLELDATLELPVASGVGGTISGWNVVDNGDIKVN</sequence>
<keyword evidence="5" id="KW-0564">Palmitate</keyword>
<comment type="subcellular location">
    <subcellularLocation>
        <location evidence="1">Cell outer membrane</location>
    </subcellularLocation>
</comment>
<dbReference type="PATRIC" id="fig|1339280.3.peg.3677"/>
<keyword evidence="3" id="KW-0732">Signal</keyword>
<comment type="caution">
    <text evidence="8">The sequence shown here is derived from an EMBL/GenBank/DDBJ whole genome shotgun (WGS) entry which is preliminary data.</text>
</comment>
<gene>
    <name evidence="8" type="ORF">M076_3838</name>
</gene>
<keyword evidence="6" id="KW-0998">Cell outer membrane</keyword>
<evidence type="ECO:0000256" key="3">
    <source>
        <dbReference type="ARBA" id="ARBA00022729"/>
    </source>
</evidence>
<evidence type="ECO:0000313" key="8">
    <source>
        <dbReference type="EMBL" id="EXZ43157.1"/>
    </source>
</evidence>
<evidence type="ECO:0000313" key="9">
    <source>
        <dbReference type="Proteomes" id="UP000022272"/>
    </source>
</evidence>
<organism evidence="8 9">
    <name type="scientific">Bacteroides fragilis str. 2-F-2 #4</name>
    <dbReference type="NCBI Taxonomy" id="1339280"/>
    <lineage>
        <taxon>Bacteria</taxon>
        <taxon>Pseudomonadati</taxon>
        <taxon>Bacteroidota</taxon>
        <taxon>Bacteroidia</taxon>
        <taxon>Bacteroidales</taxon>
        <taxon>Bacteroidaceae</taxon>
        <taxon>Bacteroides</taxon>
    </lineage>
</organism>
<accession>A0A015ZFR2</accession>
<dbReference type="EMBL" id="JGDM01000082">
    <property type="protein sequence ID" value="EXZ43157.1"/>
    <property type="molecule type" value="Genomic_DNA"/>
</dbReference>
<evidence type="ECO:0000256" key="5">
    <source>
        <dbReference type="ARBA" id="ARBA00023139"/>
    </source>
</evidence>
<comment type="similarity">
    <text evidence="2">Belongs to the bacteroidetes fimbrillin superfamily. FimB/Mfa2 family.</text>
</comment>